<evidence type="ECO:0000313" key="3">
    <source>
        <dbReference type="Proteomes" id="UP000517916"/>
    </source>
</evidence>
<sequence length="210" mass="23428">MLRRAFSRLVEFTLILLGAATLLPFEDSAVTDLVIIACWDLVAFVYLLIRWIRVRRSRPGDQQWLRGLLGRRAGYVFTLLASITGISAGLNIALFPVLTGDLAQLDLLAKVEGVPAVIMAWLILHFGYAERYAHLYYDRLPERAMVFPGTESPTFLEFTYFAFTLGTSFAVSDVEVRDSAVRMRVLTHSVLSFFYNTAILGIAVGVVSGK</sequence>
<gene>
    <name evidence="2" type="ORF">BC739_004175</name>
</gene>
<evidence type="ECO:0000256" key="1">
    <source>
        <dbReference type="SAM" id="Phobius"/>
    </source>
</evidence>
<keyword evidence="1" id="KW-1133">Transmembrane helix</keyword>
<proteinExistence type="predicted"/>
<feature type="transmembrane region" description="Helical" evidence="1">
    <location>
        <begin position="185"/>
        <end position="207"/>
    </location>
</feature>
<dbReference type="InterPro" id="IPR009781">
    <property type="entry name" value="DUF1345"/>
</dbReference>
<keyword evidence="1" id="KW-0812">Transmembrane</keyword>
<keyword evidence="1" id="KW-0472">Membrane</keyword>
<dbReference type="Pfam" id="PF07077">
    <property type="entry name" value="DUF1345"/>
    <property type="match status" value="1"/>
</dbReference>
<organism evidence="2 3">
    <name type="scientific">Kutzneria viridogrisea</name>
    <dbReference type="NCBI Taxonomy" id="47990"/>
    <lineage>
        <taxon>Bacteria</taxon>
        <taxon>Bacillati</taxon>
        <taxon>Actinomycetota</taxon>
        <taxon>Actinomycetes</taxon>
        <taxon>Pseudonocardiales</taxon>
        <taxon>Pseudonocardiaceae</taxon>
        <taxon>Kutzneria</taxon>
    </lineage>
</organism>
<dbReference type="Proteomes" id="UP000517916">
    <property type="component" value="Unassembled WGS sequence"/>
</dbReference>
<evidence type="ECO:0000313" key="2">
    <source>
        <dbReference type="EMBL" id="MBA8926969.1"/>
    </source>
</evidence>
<accession>A0ABR6BJB1</accession>
<dbReference type="RefSeq" id="WP_025355839.1">
    <property type="nucleotide sequence ID" value="NZ_BAAABQ010000074.1"/>
</dbReference>
<dbReference type="EMBL" id="JACJID010000003">
    <property type="protein sequence ID" value="MBA8926969.1"/>
    <property type="molecule type" value="Genomic_DNA"/>
</dbReference>
<feature type="transmembrane region" description="Helical" evidence="1">
    <location>
        <begin position="73"/>
        <end position="95"/>
    </location>
</feature>
<comment type="caution">
    <text evidence="2">The sequence shown here is derived from an EMBL/GenBank/DDBJ whole genome shotgun (WGS) entry which is preliminary data.</text>
</comment>
<reference evidence="2 3" key="1">
    <citation type="submission" date="2020-08" db="EMBL/GenBank/DDBJ databases">
        <title>Genomic Encyclopedia of Archaeal and Bacterial Type Strains, Phase II (KMG-II): from individual species to whole genera.</title>
        <authorList>
            <person name="Goeker M."/>
        </authorList>
    </citation>
    <scope>NUCLEOTIDE SEQUENCE [LARGE SCALE GENOMIC DNA]</scope>
    <source>
        <strain evidence="2 3">DSM 43850</strain>
    </source>
</reference>
<protein>
    <submittedName>
        <fullName evidence="2">Membrane protein</fullName>
    </submittedName>
</protein>
<keyword evidence="3" id="KW-1185">Reference proteome</keyword>
<feature type="transmembrane region" description="Helical" evidence="1">
    <location>
        <begin position="107"/>
        <end position="129"/>
    </location>
</feature>
<feature type="transmembrane region" description="Helical" evidence="1">
    <location>
        <begin position="34"/>
        <end position="52"/>
    </location>
</feature>
<name>A0ABR6BJB1_9PSEU</name>